<organism evidence="2">
    <name type="scientific">Eremomyces bilateralis CBS 781.70</name>
    <dbReference type="NCBI Taxonomy" id="1392243"/>
    <lineage>
        <taxon>Eukaryota</taxon>
        <taxon>Fungi</taxon>
        <taxon>Dikarya</taxon>
        <taxon>Ascomycota</taxon>
        <taxon>Pezizomycotina</taxon>
        <taxon>Dothideomycetes</taxon>
        <taxon>Dothideomycetes incertae sedis</taxon>
        <taxon>Eremomycetales</taxon>
        <taxon>Eremomycetaceae</taxon>
        <taxon>Eremomyces</taxon>
    </lineage>
</organism>
<dbReference type="GeneID" id="54419580"/>
<dbReference type="Proteomes" id="UP000504638">
    <property type="component" value="Unplaced"/>
</dbReference>
<reference evidence="4" key="3">
    <citation type="submission" date="2025-04" db="UniProtKB">
        <authorList>
            <consortium name="RefSeq"/>
        </authorList>
    </citation>
    <scope>IDENTIFICATION</scope>
    <source>
        <strain evidence="4">CBS 781.70</strain>
    </source>
</reference>
<sequence>MAAHPPLPTFSTLAAIQNKIRSLQPFGHMLQQRLHSEATKIEPDLRRLCATANCLDRLRAELDRLRVDLTMMQMALAERKSESEAAARARADAAARESQDDWRKVIGVMNSDDSDDDSDDSNDSDNSDDDSDDDPYDDPYDDSDDEREDERFTYIAHNAPDVVNGPNVAKRGAVVTVVPIESNETDTVGVVE</sequence>
<name>A0A6G1G846_9PEZI</name>
<gene>
    <name evidence="2 4" type="ORF">P152DRAFT_456438</name>
</gene>
<keyword evidence="3" id="KW-1185">Reference proteome</keyword>
<evidence type="ECO:0000313" key="4">
    <source>
        <dbReference type="RefSeq" id="XP_033535835.1"/>
    </source>
</evidence>
<protein>
    <submittedName>
        <fullName evidence="2 4">Uncharacterized protein</fullName>
    </submittedName>
</protein>
<dbReference type="AlphaFoldDB" id="A0A6G1G846"/>
<reference evidence="4" key="2">
    <citation type="submission" date="2020-04" db="EMBL/GenBank/DDBJ databases">
        <authorList>
            <consortium name="NCBI Genome Project"/>
        </authorList>
    </citation>
    <scope>NUCLEOTIDE SEQUENCE</scope>
    <source>
        <strain evidence="4">CBS 781.70</strain>
    </source>
</reference>
<evidence type="ECO:0000256" key="1">
    <source>
        <dbReference type="SAM" id="MobiDB-lite"/>
    </source>
</evidence>
<proteinExistence type="predicted"/>
<dbReference type="EMBL" id="ML975153">
    <property type="protein sequence ID" value="KAF1814204.1"/>
    <property type="molecule type" value="Genomic_DNA"/>
</dbReference>
<dbReference type="RefSeq" id="XP_033535835.1">
    <property type="nucleotide sequence ID" value="XM_033679010.1"/>
</dbReference>
<feature type="region of interest" description="Disordered" evidence="1">
    <location>
        <begin position="89"/>
        <end position="167"/>
    </location>
</feature>
<reference evidence="2 4" key="1">
    <citation type="submission" date="2020-01" db="EMBL/GenBank/DDBJ databases">
        <authorList>
            <consortium name="DOE Joint Genome Institute"/>
            <person name="Haridas S."/>
            <person name="Albert R."/>
            <person name="Binder M."/>
            <person name="Bloem J."/>
            <person name="Labutti K."/>
            <person name="Salamov A."/>
            <person name="Andreopoulos B."/>
            <person name="Baker S.E."/>
            <person name="Barry K."/>
            <person name="Bills G."/>
            <person name="Bluhm B.H."/>
            <person name="Cannon C."/>
            <person name="Castanera R."/>
            <person name="Culley D.E."/>
            <person name="Daum C."/>
            <person name="Ezra D."/>
            <person name="Gonzalez J.B."/>
            <person name="Henrissat B."/>
            <person name="Kuo A."/>
            <person name="Liang C."/>
            <person name="Lipzen A."/>
            <person name="Lutzoni F."/>
            <person name="Magnuson J."/>
            <person name="Mondo S."/>
            <person name="Nolan M."/>
            <person name="Ohm R."/>
            <person name="Pangilinan J."/>
            <person name="Park H.-J."/>
            <person name="Ramirez L."/>
            <person name="Alfaro M."/>
            <person name="Sun H."/>
            <person name="Tritt A."/>
            <person name="Yoshinaga Y."/>
            <person name="Zwiers L.-H."/>
            <person name="Turgeon B.G."/>
            <person name="Goodwin S.B."/>
            <person name="Spatafora J.W."/>
            <person name="Crous P.W."/>
            <person name="Grigoriev I.V."/>
        </authorList>
    </citation>
    <scope>NUCLEOTIDE SEQUENCE</scope>
    <source>
        <strain evidence="2 4">CBS 781.70</strain>
    </source>
</reference>
<accession>A0A6G1G846</accession>
<feature type="compositionally biased region" description="Acidic residues" evidence="1">
    <location>
        <begin position="112"/>
        <end position="148"/>
    </location>
</feature>
<evidence type="ECO:0000313" key="3">
    <source>
        <dbReference type="Proteomes" id="UP000504638"/>
    </source>
</evidence>
<evidence type="ECO:0000313" key="2">
    <source>
        <dbReference type="EMBL" id="KAF1814204.1"/>
    </source>
</evidence>
<feature type="compositionally biased region" description="Basic and acidic residues" evidence="1">
    <location>
        <begin position="89"/>
        <end position="104"/>
    </location>
</feature>